<organism evidence="7 8">
    <name type="scientific">Streptococcus mitis</name>
    <dbReference type="NCBI Taxonomy" id="28037"/>
    <lineage>
        <taxon>Bacteria</taxon>
        <taxon>Bacillati</taxon>
        <taxon>Bacillota</taxon>
        <taxon>Bacilli</taxon>
        <taxon>Lactobacillales</taxon>
        <taxon>Streptococcaceae</taxon>
        <taxon>Streptococcus</taxon>
        <taxon>Streptococcus mitis group</taxon>
    </lineage>
</organism>
<keyword evidence="6" id="KW-0472">Membrane</keyword>
<evidence type="ECO:0000256" key="3">
    <source>
        <dbReference type="ARBA" id="ARBA00022597"/>
    </source>
</evidence>
<dbReference type="Proteomes" id="UP000028093">
    <property type="component" value="Unassembled WGS sequence"/>
</dbReference>
<dbReference type="GO" id="GO:1901982">
    <property type="term" value="F:maltose binding"/>
    <property type="evidence" value="ECO:0007669"/>
    <property type="project" value="TreeGrafter"/>
</dbReference>
<evidence type="ECO:0000256" key="1">
    <source>
        <dbReference type="ARBA" id="ARBA00008520"/>
    </source>
</evidence>
<keyword evidence="3 6" id="KW-0762">Sugar transport</keyword>
<dbReference type="PANTHER" id="PTHR30061">
    <property type="entry name" value="MALTOSE-BINDING PERIPLASMIC PROTEIN"/>
    <property type="match status" value="1"/>
</dbReference>
<dbReference type="PATRIC" id="fig|28037.99.peg.119"/>
<comment type="caution">
    <text evidence="7">The sequence shown here is derived from an EMBL/GenBank/DDBJ whole genome shotgun (WGS) entry which is preliminary data.</text>
</comment>
<dbReference type="Gene3D" id="3.40.190.10">
    <property type="entry name" value="Periplasmic binding protein-like II"/>
    <property type="match status" value="2"/>
</dbReference>
<evidence type="ECO:0000256" key="4">
    <source>
        <dbReference type="ARBA" id="ARBA00022729"/>
    </source>
</evidence>
<dbReference type="InterPro" id="IPR006061">
    <property type="entry name" value="SBP_1_CS"/>
</dbReference>
<dbReference type="GO" id="GO:0015768">
    <property type="term" value="P:maltose transport"/>
    <property type="evidence" value="ECO:0007669"/>
    <property type="project" value="TreeGrafter"/>
</dbReference>
<dbReference type="PROSITE" id="PS01037">
    <property type="entry name" value="SBP_BACTERIAL_1"/>
    <property type="match status" value="1"/>
</dbReference>
<proteinExistence type="inferred from homology"/>
<feature type="chain" id="PRO_5039742043" description="Maltodextrin-binding protein" evidence="6">
    <location>
        <begin position="25"/>
        <end position="423"/>
    </location>
</feature>
<dbReference type="EMBL" id="JPFT01000001">
    <property type="protein sequence ID" value="KEQ34420.1"/>
    <property type="molecule type" value="Genomic_DNA"/>
</dbReference>
<dbReference type="PROSITE" id="PS51257">
    <property type="entry name" value="PROKAR_LIPOPROTEIN"/>
    <property type="match status" value="1"/>
</dbReference>
<evidence type="ECO:0000313" key="7">
    <source>
        <dbReference type="EMBL" id="KEQ34420.1"/>
    </source>
</evidence>
<dbReference type="GO" id="GO:0042956">
    <property type="term" value="P:maltodextrin transmembrane transport"/>
    <property type="evidence" value="ECO:0007669"/>
    <property type="project" value="TreeGrafter"/>
</dbReference>
<evidence type="ECO:0000256" key="2">
    <source>
        <dbReference type="ARBA" id="ARBA00022448"/>
    </source>
</evidence>
<dbReference type="GO" id="GO:0055052">
    <property type="term" value="C:ATP-binding cassette (ABC) transporter complex, substrate-binding subunit-containing"/>
    <property type="evidence" value="ECO:0007669"/>
    <property type="project" value="TreeGrafter"/>
</dbReference>
<dbReference type="SUPFAM" id="SSF53850">
    <property type="entry name" value="Periplasmic binding protein-like II"/>
    <property type="match status" value="1"/>
</dbReference>
<evidence type="ECO:0000256" key="5">
    <source>
        <dbReference type="ARBA" id="ARBA00030303"/>
    </source>
</evidence>
<accession>A0A081PUP7</accession>
<keyword evidence="6" id="KW-0449">Lipoprotein</keyword>
<dbReference type="GO" id="GO:0015144">
    <property type="term" value="F:carbohydrate transmembrane transporter activity"/>
    <property type="evidence" value="ECO:0007669"/>
    <property type="project" value="InterPro"/>
</dbReference>
<dbReference type="Pfam" id="PF13416">
    <property type="entry name" value="SBP_bac_8"/>
    <property type="match status" value="1"/>
</dbReference>
<gene>
    <name evidence="7" type="primary">malX</name>
    <name evidence="7" type="ORF">SK1126_0128</name>
</gene>
<keyword evidence="4 6" id="KW-0732">Signal</keyword>
<sequence>MSSKFMKSAAVLGTATLASLLLVACGSKPAEKAADAGSSEGKEITLYVEDQYKAFAETVAKAYEKESGTKVNIKSGDQLGGLDKLSLDNQSGQAADVMMAPYDRVGSLGTDGQLSEVKLSDGAKTDDKTKSLVTAADGKVYGAPAVIESLVMYYNKDLVKDAPKTFAELEELAKDSKYAFAGEDGKTSAFLADWTNFYYAYGLLAGNGAYVFGDNGKNPKDIGLANEGAIAGINYAKSWYEKWPKGMQDGTAAGNLIQTQFQEGKTAAIIDGPWKAQAFKDAKVNYGVATIPTLPNGKDYAAFGGGKAWIIPSSTKNLEGAQKFVDFLVSTEQQKAFYDATNEIPANTEARSYAEGKNDELTTAVIKQFKNAQPMPNISQMSAVWEPAANMLFDSVSGKKDAKTAANDAVTLIKETIKQKFGE</sequence>
<dbReference type="PRINTS" id="PR00181">
    <property type="entry name" value="MALTOSEBP"/>
</dbReference>
<reference evidence="7 8" key="1">
    <citation type="submission" date="2014-05" db="EMBL/GenBank/DDBJ databases">
        <authorList>
            <person name="Daugherty S.C."/>
            <person name="Tallon L.J."/>
            <person name="Sadzewicz L."/>
            <person name="Kilian M."/>
            <person name="Tettelin H."/>
        </authorList>
    </citation>
    <scope>NUCLEOTIDE SEQUENCE [LARGE SCALE GENOMIC DNA]</scope>
    <source>
        <strain evidence="7 8">SK1126</strain>
    </source>
</reference>
<name>A0A081PUP7_STRMT</name>
<dbReference type="InterPro" id="IPR006059">
    <property type="entry name" value="SBP"/>
</dbReference>
<protein>
    <recommendedName>
        <fullName evidence="5 6">Maltodextrin-binding protein</fullName>
    </recommendedName>
</protein>
<feature type="signal peptide" evidence="6">
    <location>
        <begin position="1"/>
        <end position="24"/>
    </location>
</feature>
<evidence type="ECO:0000256" key="6">
    <source>
        <dbReference type="RuleBase" id="RU365005"/>
    </source>
</evidence>
<comment type="similarity">
    <text evidence="1 6">Belongs to the bacterial solute-binding protein 1 family.</text>
</comment>
<dbReference type="InterPro" id="IPR006060">
    <property type="entry name" value="Maltose/Cyclodextrin-bd"/>
</dbReference>
<evidence type="ECO:0000313" key="8">
    <source>
        <dbReference type="Proteomes" id="UP000028093"/>
    </source>
</evidence>
<dbReference type="RefSeq" id="WP_033681071.1">
    <property type="nucleotide sequence ID" value="NZ_JASHFZ010000009.1"/>
</dbReference>
<dbReference type="PANTHER" id="PTHR30061:SF50">
    <property type="entry name" value="MALTOSE_MALTODEXTRIN-BINDING PERIPLASMIC PROTEIN"/>
    <property type="match status" value="1"/>
</dbReference>
<keyword evidence="6" id="KW-1003">Cell membrane</keyword>
<keyword evidence="2 6" id="KW-0813">Transport</keyword>
<comment type="subcellular location">
    <subcellularLocation>
        <location evidence="6">Cell membrane</location>
        <topology evidence="6">Lipid-anchor</topology>
    </subcellularLocation>
</comment>
<dbReference type="AlphaFoldDB" id="A0A081PUP7"/>